<organism evidence="3">
    <name type="scientific">Angiostrongylus costaricensis</name>
    <name type="common">Nematode worm</name>
    <dbReference type="NCBI Taxonomy" id="334426"/>
    <lineage>
        <taxon>Eukaryota</taxon>
        <taxon>Metazoa</taxon>
        <taxon>Ecdysozoa</taxon>
        <taxon>Nematoda</taxon>
        <taxon>Chromadorea</taxon>
        <taxon>Rhabditida</taxon>
        <taxon>Rhabditina</taxon>
        <taxon>Rhabditomorpha</taxon>
        <taxon>Strongyloidea</taxon>
        <taxon>Metastrongylidae</taxon>
        <taxon>Angiostrongylus</taxon>
    </lineage>
</organism>
<evidence type="ECO:0000313" key="1">
    <source>
        <dbReference type="EMBL" id="VDM61355.1"/>
    </source>
</evidence>
<dbReference type="AlphaFoldDB" id="A0A0R3PUY0"/>
<gene>
    <name evidence="1" type="ORF">ACOC_LOCUS9770</name>
</gene>
<dbReference type="WBParaSite" id="ACOC_0000976901-mRNA-1">
    <property type="protein sequence ID" value="ACOC_0000976901-mRNA-1"/>
    <property type="gene ID" value="ACOC_0000976901"/>
</dbReference>
<sequence>MKENPTEDYELLVEGLKSCAEFVSVLQARRSDRISITTKELLEKRSKLNLDPNATRLAWLVISADCRRALQEDLQRCKQKKILEAAEKKSSLKKFRRDLCDYNVPPSALMSEDEIVKTSRHEMELIAETFYTNLFRSTIPVSGPSIPAGEKQLEILPSEV</sequence>
<reference evidence="1 2" key="2">
    <citation type="submission" date="2018-11" db="EMBL/GenBank/DDBJ databases">
        <authorList>
            <consortium name="Pathogen Informatics"/>
        </authorList>
    </citation>
    <scope>NUCLEOTIDE SEQUENCE [LARGE SCALE GENOMIC DNA]</scope>
    <source>
        <strain evidence="1 2">Costa Rica</strain>
    </source>
</reference>
<evidence type="ECO:0000313" key="3">
    <source>
        <dbReference type="WBParaSite" id="ACOC_0000976901-mRNA-1"/>
    </source>
</evidence>
<reference evidence="3" key="1">
    <citation type="submission" date="2017-02" db="UniProtKB">
        <authorList>
            <consortium name="WormBaseParasite"/>
        </authorList>
    </citation>
    <scope>IDENTIFICATION</scope>
</reference>
<dbReference type="OMA" id="VISADCR"/>
<accession>A0A0R3PUY0</accession>
<keyword evidence="2" id="KW-1185">Reference proteome</keyword>
<evidence type="ECO:0000313" key="2">
    <source>
        <dbReference type="Proteomes" id="UP000267027"/>
    </source>
</evidence>
<protein>
    <submittedName>
        <fullName evidence="1 3">Uncharacterized protein</fullName>
    </submittedName>
</protein>
<proteinExistence type="predicted"/>
<dbReference type="EMBL" id="UYYA01004350">
    <property type="protein sequence ID" value="VDM61355.1"/>
    <property type="molecule type" value="Genomic_DNA"/>
</dbReference>
<dbReference type="Proteomes" id="UP000267027">
    <property type="component" value="Unassembled WGS sequence"/>
</dbReference>
<name>A0A0R3PUY0_ANGCS</name>
<dbReference type="OrthoDB" id="5869208at2759"/>